<evidence type="ECO:0000313" key="5">
    <source>
        <dbReference type="EMBL" id="SJZ93515.1"/>
    </source>
</evidence>
<dbReference type="OrthoDB" id="9790239at2"/>
<gene>
    <name evidence="5" type="ORF">SAMN02745118_02270</name>
</gene>
<dbReference type="GO" id="GO:0015628">
    <property type="term" value="P:protein secretion by the type II secretion system"/>
    <property type="evidence" value="ECO:0007669"/>
    <property type="project" value="TreeGrafter"/>
</dbReference>
<dbReference type="NCBIfam" id="TIGR00426">
    <property type="entry name" value="competence protein ComEA helix-hairpin-helix repeat region"/>
    <property type="match status" value="1"/>
</dbReference>
<dbReference type="InterPro" id="IPR004509">
    <property type="entry name" value="Competence_ComEA_HhH"/>
</dbReference>
<dbReference type="InterPro" id="IPR019554">
    <property type="entry name" value="Soluble_ligand-bd"/>
</dbReference>
<keyword evidence="1" id="KW-0175">Coiled coil</keyword>
<dbReference type="STRING" id="142842.SAMN02745118_02270"/>
<keyword evidence="3" id="KW-0812">Transmembrane</keyword>
<dbReference type="EMBL" id="FUWM01000020">
    <property type="protein sequence ID" value="SJZ93515.1"/>
    <property type="molecule type" value="Genomic_DNA"/>
</dbReference>
<dbReference type="PANTHER" id="PTHR21180">
    <property type="entry name" value="ENDONUCLEASE/EXONUCLEASE/PHOSPHATASE FAMILY DOMAIN-CONTAINING PROTEIN 1"/>
    <property type="match status" value="1"/>
</dbReference>
<dbReference type="InterPro" id="IPR051675">
    <property type="entry name" value="Endo/Exo/Phosphatase_dom_1"/>
</dbReference>
<evidence type="ECO:0000256" key="2">
    <source>
        <dbReference type="SAM" id="MobiDB-lite"/>
    </source>
</evidence>
<feature type="coiled-coil region" evidence="1">
    <location>
        <begin position="37"/>
        <end position="64"/>
    </location>
</feature>
<keyword evidence="6" id="KW-1185">Reference proteome</keyword>
<dbReference type="SUPFAM" id="SSF47781">
    <property type="entry name" value="RuvA domain 2-like"/>
    <property type="match status" value="1"/>
</dbReference>
<dbReference type="GO" id="GO:0015627">
    <property type="term" value="C:type II protein secretion system complex"/>
    <property type="evidence" value="ECO:0007669"/>
    <property type="project" value="TreeGrafter"/>
</dbReference>
<dbReference type="AlphaFoldDB" id="A0A1T4PPI8"/>
<dbReference type="Pfam" id="PF12836">
    <property type="entry name" value="HHH_3"/>
    <property type="match status" value="1"/>
</dbReference>
<evidence type="ECO:0000256" key="3">
    <source>
        <dbReference type="SAM" id="Phobius"/>
    </source>
</evidence>
<feature type="region of interest" description="Disordered" evidence="2">
    <location>
        <begin position="130"/>
        <end position="153"/>
    </location>
</feature>
<evidence type="ECO:0000313" key="6">
    <source>
        <dbReference type="Proteomes" id="UP000190625"/>
    </source>
</evidence>
<feature type="domain" description="Soluble ligand binding" evidence="4">
    <location>
        <begin position="74"/>
        <end position="126"/>
    </location>
</feature>
<keyword evidence="3" id="KW-0472">Membrane</keyword>
<organism evidence="5 6">
    <name type="scientific">Selenihalanaerobacter shriftii</name>
    <dbReference type="NCBI Taxonomy" id="142842"/>
    <lineage>
        <taxon>Bacteria</taxon>
        <taxon>Bacillati</taxon>
        <taxon>Bacillota</taxon>
        <taxon>Clostridia</taxon>
        <taxon>Halanaerobiales</taxon>
        <taxon>Halobacteroidaceae</taxon>
        <taxon>Selenihalanaerobacter</taxon>
    </lineage>
</organism>
<keyword evidence="3" id="KW-1133">Transmembrane helix</keyword>
<dbReference type="Gene3D" id="1.10.150.280">
    <property type="entry name" value="AF1531-like domain"/>
    <property type="match status" value="1"/>
</dbReference>
<accession>A0A1T4PPI8</accession>
<dbReference type="InterPro" id="IPR010994">
    <property type="entry name" value="RuvA_2-like"/>
</dbReference>
<feature type="transmembrane region" description="Helical" evidence="3">
    <location>
        <begin position="12"/>
        <end position="32"/>
    </location>
</feature>
<name>A0A1T4PPI8_9FIRM</name>
<dbReference type="RefSeq" id="WP_078810710.1">
    <property type="nucleotide sequence ID" value="NZ_FUWM01000020.1"/>
</dbReference>
<reference evidence="6" key="1">
    <citation type="submission" date="2017-02" db="EMBL/GenBank/DDBJ databases">
        <authorList>
            <person name="Varghese N."/>
            <person name="Submissions S."/>
        </authorList>
    </citation>
    <scope>NUCLEOTIDE SEQUENCE [LARGE SCALE GENOMIC DNA]</scope>
    <source>
        <strain evidence="6">ATCC BAA-73</strain>
    </source>
</reference>
<sequence>MFKFTKKEEIILLVVIITLIIGSSLLIVKHVMNSDSEAKLTVNKENVQSNLNQLDNQDKQEQEEHKNNGDKILVQIGGAAKKPGVYKLREGSRIFQLLEKAEGPTSEADLDNINLAKEMIDGEKIIIPSESMEESKENHEEIKDRSSIQDNQSNKINLNTASKKELQKLYRVGPVLSEKIIQYRNQHGGFDKIDEIKKVSGIGDSTYLRNKDRLAI</sequence>
<evidence type="ECO:0000259" key="4">
    <source>
        <dbReference type="Pfam" id="PF10531"/>
    </source>
</evidence>
<feature type="compositionally biased region" description="Basic and acidic residues" evidence="2">
    <location>
        <begin position="133"/>
        <end position="147"/>
    </location>
</feature>
<dbReference type="Proteomes" id="UP000190625">
    <property type="component" value="Unassembled WGS sequence"/>
</dbReference>
<protein>
    <submittedName>
        <fullName evidence="5">Competence protein ComEA</fullName>
    </submittedName>
</protein>
<evidence type="ECO:0000256" key="1">
    <source>
        <dbReference type="SAM" id="Coils"/>
    </source>
</evidence>
<dbReference type="Pfam" id="PF10531">
    <property type="entry name" value="SLBB"/>
    <property type="match status" value="1"/>
</dbReference>
<proteinExistence type="predicted"/>
<dbReference type="PANTHER" id="PTHR21180:SF32">
    <property type="entry name" value="ENDONUCLEASE_EXONUCLEASE_PHOSPHATASE FAMILY DOMAIN-CONTAINING PROTEIN 1"/>
    <property type="match status" value="1"/>
</dbReference>